<dbReference type="PANTHER" id="PTHR47837:SF2">
    <property type="entry name" value="GTP PYROPHOSPHOKINASE YWAC"/>
    <property type="match status" value="1"/>
</dbReference>
<dbReference type="SMART" id="SM00954">
    <property type="entry name" value="RelA_SpoT"/>
    <property type="match status" value="1"/>
</dbReference>
<dbReference type="Gene3D" id="1.10.287.860">
    <property type="entry name" value="Nucleotidyltransferase"/>
    <property type="match status" value="1"/>
</dbReference>
<comment type="pathway">
    <text evidence="1">Purine metabolism; ppGpp biosynthesis; ppGpp from GTP: step 1/2.</text>
</comment>
<dbReference type="RefSeq" id="WP_160719271.1">
    <property type="nucleotide sequence ID" value="NZ_SUMG01000003.1"/>
</dbReference>
<reference evidence="3 4" key="1">
    <citation type="submission" date="2019-04" db="EMBL/GenBank/DDBJ databases">
        <title>Isachenkonia alkalipeptolytica gen. nov. sp. nov. a new anaerobic, alkiliphilic organothrophic bacterium capable to reduce synthesized ferrihydrite isolated from a soda lake.</title>
        <authorList>
            <person name="Toshchakov S.V."/>
            <person name="Zavarzina D.G."/>
            <person name="Zhilina T.N."/>
            <person name="Kostrikina N.A."/>
            <person name="Kublanov I.V."/>
        </authorList>
    </citation>
    <scope>NUCLEOTIDE SEQUENCE [LARGE SCALE GENOMIC DNA]</scope>
    <source>
        <strain evidence="3 4">Z-1701</strain>
    </source>
</reference>
<accession>A0AA43XIZ2</accession>
<dbReference type="InterPro" id="IPR007685">
    <property type="entry name" value="RelA_SpoT"/>
</dbReference>
<gene>
    <name evidence="3" type="ORF">ISALK_03955</name>
</gene>
<proteinExistence type="predicted"/>
<dbReference type="PANTHER" id="PTHR47837">
    <property type="entry name" value="GTP PYROPHOSPHOKINASE YJBM"/>
    <property type="match status" value="1"/>
</dbReference>
<evidence type="ECO:0000256" key="1">
    <source>
        <dbReference type="ARBA" id="ARBA00004976"/>
    </source>
</evidence>
<dbReference type="InterPro" id="IPR043519">
    <property type="entry name" value="NT_sf"/>
</dbReference>
<dbReference type="EMBL" id="SUMG01000003">
    <property type="protein sequence ID" value="NBG87648.1"/>
    <property type="molecule type" value="Genomic_DNA"/>
</dbReference>
<name>A0AA43XIZ2_9CLOT</name>
<dbReference type="Gene3D" id="3.30.460.10">
    <property type="entry name" value="Beta Polymerase, domain 2"/>
    <property type="match status" value="1"/>
</dbReference>
<evidence type="ECO:0000313" key="3">
    <source>
        <dbReference type="EMBL" id="NBG87648.1"/>
    </source>
</evidence>
<organism evidence="3 4">
    <name type="scientific">Isachenkonia alkalipeptolytica</name>
    <dbReference type="NCBI Taxonomy" id="2565777"/>
    <lineage>
        <taxon>Bacteria</taxon>
        <taxon>Bacillati</taxon>
        <taxon>Bacillota</taxon>
        <taxon>Clostridia</taxon>
        <taxon>Eubacteriales</taxon>
        <taxon>Clostridiaceae</taxon>
        <taxon>Isachenkonia</taxon>
    </lineage>
</organism>
<dbReference type="GO" id="GO:0015969">
    <property type="term" value="P:guanosine tetraphosphate metabolic process"/>
    <property type="evidence" value="ECO:0007669"/>
    <property type="project" value="InterPro"/>
</dbReference>
<dbReference type="Proteomes" id="UP000449710">
    <property type="component" value="Unassembled WGS sequence"/>
</dbReference>
<dbReference type="CDD" id="cd05399">
    <property type="entry name" value="NT_Rel-Spo_like"/>
    <property type="match status" value="1"/>
</dbReference>
<protein>
    <submittedName>
        <fullName evidence="3">GTP pyrophosphokinase family protein</fullName>
    </submittedName>
</protein>
<evidence type="ECO:0000313" key="4">
    <source>
        <dbReference type="Proteomes" id="UP000449710"/>
    </source>
</evidence>
<dbReference type="Pfam" id="PF04607">
    <property type="entry name" value="RelA_SpoT"/>
    <property type="match status" value="1"/>
</dbReference>
<dbReference type="SUPFAM" id="SSF81301">
    <property type="entry name" value="Nucleotidyltransferase"/>
    <property type="match status" value="1"/>
</dbReference>
<sequence length="223" mass="26195">MENLEAQKTFFLGTDVCDNEGKKLLKLYEFALYQMKTRVQTLQEELAGGNSYNPIEHVKSRLKTWQSVIDKCERKGVALNRENIHRYVQDVAGVRLICSFRSDIYRLAGMLMQHPDLEVIEYKDYIENPKPNGYQSFHLVLQVPVFLTDRIERIPVEVQIRTVAMDFWASLEHKIYYKQNLRNVPESLTKDLQEAAEQITALDEKMENIFKNMQDLKILNFDD</sequence>
<feature type="domain" description="RelA/SpoT" evidence="2">
    <location>
        <begin position="60"/>
        <end position="183"/>
    </location>
</feature>
<keyword evidence="4" id="KW-1185">Reference proteome</keyword>
<dbReference type="InterPro" id="IPR052366">
    <property type="entry name" value="GTP_Pyrophosphokinase"/>
</dbReference>
<comment type="caution">
    <text evidence="3">The sequence shown here is derived from an EMBL/GenBank/DDBJ whole genome shotgun (WGS) entry which is preliminary data.</text>
</comment>
<evidence type="ECO:0000259" key="2">
    <source>
        <dbReference type="SMART" id="SM00954"/>
    </source>
</evidence>
<dbReference type="AlphaFoldDB" id="A0AA43XIZ2"/>